<evidence type="ECO:0000313" key="3">
    <source>
        <dbReference type="Proteomes" id="UP000190037"/>
    </source>
</evidence>
<protein>
    <submittedName>
        <fullName evidence="2">Uncharacterized protein</fullName>
    </submittedName>
</protein>
<dbReference type="Proteomes" id="UP000190037">
    <property type="component" value="Unassembled WGS sequence"/>
</dbReference>
<evidence type="ECO:0000313" key="2">
    <source>
        <dbReference type="EMBL" id="OPC79612.1"/>
    </source>
</evidence>
<gene>
    <name evidence="2" type="ORF">B4N89_00400</name>
</gene>
<reference evidence="2 3" key="1">
    <citation type="submission" date="2017-03" db="EMBL/GenBank/DDBJ databases">
        <title>Draft genome sequence of Streptomyces scabrisporus NF3, endophyte isolated from Amphipterygium adstringens.</title>
        <authorList>
            <person name="Vazquez M."/>
            <person name="Ceapa C.D."/>
            <person name="Rodriguez Luna D."/>
            <person name="Sanchez Esquivel S."/>
        </authorList>
    </citation>
    <scope>NUCLEOTIDE SEQUENCE [LARGE SCALE GENOMIC DNA]</scope>
    <source>
        <strain evidence="2 3">NF3</strain>
    </source>
</reference>
<proteinExistence type="predicted"/>
<comment type="caution">
    <text evidence="2">The sequence shown here is derived from an EMBL/GenBank/DDBJ whole genome shotgun (WGS) entry which is preliminary data.</text>
</comment>
<organism evidence="2 3">
    <name type="scientific">Embleya scabrispora</name>
    <dbReference type="NCBI Taxonomy" id="159449"/>
    <lineage>
        <taxon>Bacteria</taxon>
        <taxon>Bacillati</taxon>
        <taxon>Actinomycetota</taxon>
        <taxon>Actinomycetes</taxon>
        <taxon>Kitasatosporales</taxon>
        <taxon>Streptomycetaceae</taxon>
        <taxon>Embleya</taxon>
    </lineage>
</organism>
<name>A0A1T3NSF5_9ACTN</name>
<sequence length="79" mass="9058">MNNTRAHQISPLPGCIWRRRHIALRRLTNSRPRRVPCPARTWETWRNDQRPVAAIPGSDPALRGRPHARPAPPMDLLLG</sequence>
<dbReference type="AlphaFoldDB" id="A0A1T3NSF5"/>
<evidence type="ECO:0000256" key="1">
    <source>
        <dbReference type="SAM" id="MobiDB-lite"/>
    </source>
</evidence>
<accession>A0A1T3NSF5</accession>
<keyword evidence="3" id="KW-1185">Reference proteome</keyword>
<dbReference type="EMBL" id="MWQN01000001">
    <property type="protein sequence ID" value="OPC79612.1"/>
    <property type="molecule type" value="Genomic_DNA"/>
</dbReference>
<feature type="region of interest" description="Disordered" evidence="1">
    <location>
        <begin position="50"/>
        <end position="79"/>
    </location>
</feature>